<gene>
    <name evidence="8" type="ORF">FHK82_14460</name>
</gene>
<dbReference type="Pfam" id="PF00155">
    <property type="entry name" value="Aminotran_1_2"/>
    <property type="match status" value="1"/>
</dbReference>
<evidence type="ECO:0000256" key="4">
    <source>
        <dbReference type="ARBA" id="ARBA00022679"/>
    </source>
</evidence>
<dbReference type="EC" id="2.6.1.-" evidence="6"/>
<comment type="similarity">
    <text evidence="2 6">Belongs to the class-I pyridoxal-phosphate-dependent aminotransferase family.</text>
</comment>
<evidence type="ECO:0000256" key="1">
    <source>
        <dbReference type="ARBA" id="ARBA00001933"/>
    </source>
</evidence>
<dbReference type="NCBIfam" id="NF006514">
    <property type="entry name" value="PRK08960.1"/>
    <property type="match status" value="1"/>
</dbReference>
<evidence type="ECO:0000259" key="7">
    <source>
        <dbReference type="Pfam" id="PF00155"/>
    </source>
</evidence>
<name>A0A558CT69_9GAMM</name>
<dbReference type="InterPro" id="IPR050596">
    <property type="entry name" value="AspAT/PAT-like"/>
</dbReference>
<dbReference type="GO" id="GO:0030170">
    <property type="term" value="F:pyridoxal phosphate binding"/>
    <property type="evidence" value="ECO:0007669"/>
    <property type="project" value="InterPro"/>
</dbReference>
<dbReference type="EMBL" id="VMRY01000079">
    <property type="protein sequence ID" value="TVT51968.1"/>
    <property type="molecule type" value="Genomic_DNA"/>
</dbReference>
<evidence type="ECO:0000256" key="3">
    <source>
        <dbReference type="ARBA" id="ARBA00022576"/>
    </source>
</evidence>
<sequence>MASISPFYVMELLARARALEGEGRSIIHMEVGEPDFETPRPIIEAGKRALDQGFTHYTPAVGIRELREAIAQDYFSRFGVKLNPDRVLITPGSSGALQLIMSTVINPGQAVMMADPGYPCNRNFVKLVSGIPVTVPVGAETGYQLTAEIIDREWSENTRAVMVATPSNPTGTILSRQQLEAIYQVVKARGGVLIVDEIYQGLVYDVKPFTALEITDDLFIINSFSKYYGMTGWRLGWMIAPERFISAADKLAQNIFLAASTPAQYAALAAFEEETQRIVEERREAFRERRDYLLPALQQLGFEFPVVPAGAFYLYANCRSITEDSFSFAHELLETEGVAVTPGRDFGDYLPEQHIRFAYTTALEKLQEGVARIARFIKC</sequence>
<evidence type="ECO:0000313" key="8">
    <source>
        <dbReference type="EMBL" id="TVT51968.1"/>
    </source>
</evidence>
<reference evidence="8 9" key="1">
    <citation type="submission" date="2019-07" db="EMBL/GenBank/DDBJ databases">
        <title>The pathways for chlorine oxyanion respiration interact through the shared metabolite chlorate.</title>
        <authorList>
            <person name="Barnum T.P."/>
            <person name="Cheng Y."/>
            <person name="Hill K.A."/>
            <person name="Lucas L.N."/>
            <person name="Carlson H.K."/>
            <person name="Coates J.D."/>
        </authorList>
    </citation>
    <scope>NUCLEOTIDE SEQUENCE [LARGE SCALE GENOMIC DNA]</scope>
    <source>
        <strain evidence="8">BK-3</strain>
    </source>
</reference>
<dbReference type="NCBIfam" id="NF005601">
    <property type="entry name" value="PRK07337.1"/>
    <property type="match status" value="1"/>
</dbReference>
<dbReference type="AlphaFoldDB" id="A0A558CT69"/>
<keyword evidence="3 6" id="KW-0032">Aminotransferase</keyword>
<comment type="cofactor">
    <cofactor evidence="1 6">
        <name>pyridoxal 5'-phosphate</name>
        <dbReference type="ChEBI" id="CHEBI:597326"/>
    </cofactor>
</comment>
<dbReference type="InterPro" id="IPR015421">
    <property type="entry name" value="PyrdxlP-dep_Trfase_major"/>
</dbReference>
<dbReference type="CDD" id="cd00609">
    <property type="entry name" value="AAT_like"/>
    <property type="match status" value="1"/>
</dbReference>
<keyword evidence="5" id="KW-0663">Pyridoxal phosphate</keyword>
<accession>A0A558CT69</accession>
<dbReference type="PROSITE" id="PS00105">
    <property type="entry name" value="AA_TRANSFER_CLASS_1"/>
    <property type="match status" value="1"/>
</dbReference>
<dbReference type="InterPro" id="IPR004838">
    <property type="entry name" value="NHTrfase_class1_PyrdxlP-BS"/>
</dbReference>
<dbReference type="InterPro" id="IPR004839">
    <property type="entry name" value="Aminotransferase_I/II_large"/>
</dbReference>
<dbReference type="Gene3D" id="3.40.640.10">
    <property type="entry name" value="Type I PLP-dependent aspartate aminotransferase-like (Major domain)"/>
    <property type="match status" value="1"/>
</dbReference>
<dbReference type="InterPro" id="IPR015424">
    <property type="entry name" value="PyrdxlP-dep_Trfase"/>
</dbReference>
<evidence type="ECO:0000256" key="5">
    <source>
        <dbReference type="ARBA" id="ARBA00022898"/>
    </source>
</evidence>
<dbReference type="GO" id="GO:0006520">
    <property type="term" value="P:amino acid metabolic process"/>
    <property type="evidence" value="ECO:0007669"/>
    <property type="project" value="InterPro"/>
</dbReference>
<evidence type="ECO:0000256" key="2">
    <source>
        <dbReference type="ARBA" id="ARBA00007441"/>
    </source>
</evidence>
<keyword evidence="4 6" id="KW-0808">Transferase</keyword>
<proteinExistence type="inferred from homology"/>
<evidence type="ECO:0000313" key="9">
    <source>
        <dbReference type="Proteomes" id="UP000317355"/>
    </source>
</evidence>
<dbReference type="STRING" id="1543721.AAY24_04110"/>
<comment type="caution">
    <text evidence="8">The sequence shown here is derived from an EMBL/GenBank/DDBJ whole genome shotgun (WGS) entry which is preliminary data.</text>
</comment>
<protein>
    <recommendedName>
        <fullName evidence="6">Aminotransferase</fullName>
        <ecNumber evidence="6">2.6.1.-</ecNumber>
    </recommendedName>
</protein>
<evidence type="ECO:0000256" key="6">
    <source>
        <dbReference type="RuleBase" id="RU000481"/>
    </source>
</evidence>
<feature type="domain" description="Aminotransferase class I/classII large" evidence="7">
    <location>
        <begin position="26"/>
        <end position="373"/>
    </location>
</feature>
<dbReference type="SUPFAM" id="SSF53383">
    <property type="entry name" value="PLP-dependent transferases"/>
    <property type="match status" value="1"/>
</dbReference>
<organism evidence="8 9">
    <name type="scientific">Sedimenticola thiotaurini</name>
    <dbReference type="NCBI Taxonomy" id="1543721"/>
    <lineage>
        <taxon>Bacteria</taxon>
        <taxon>Pseudomonadati</taxon>
        <taxon>Pseudomonadota</taxon>
        <taxon>Gammaproteobacteria</taxon>
        <taxon>Chromatiales</taxon>
        <taxon>Sedimenticolaceae</taxon>
        <taxon>Sedimenticola</taxon>
    </lineage>
</organism>
<dbReference type="GO" id="GO:0008483">
    <property type="term" value="F:transaminase activity"/>
    <property type="evidence" value="ECO:0007669"/>
    <property type="project" value="UniProtKB-KW"/>
</dbReference>
<dbReference type="PANTHER" id="PTHR46383:SF2">
    <property type="entry name" value="AMINOTRANSFERASE"/>
    <property type="match status" value="1"/>
</dbReference>
<dbReference type="Proteomes" id="UP000317355">
    <property type="component" value="Unassembled WGS sequence"/>
</dbReference>
<dbReference type="PANTHER" id="PTHR46383">
    <property type="entry name" value="ASPARTATE AMINOTRANSFERASE"/>
    <property type="match status" value="1"/>
</dbReference>